<dbReference type="InterPro" id="IPR002156">
    <property type="entry name" value="RNaseH_domain"/>
</dbReference>
<feature type="compositionally biased region" description="Basic and acidic residues" evidence="7">
    <location>
        <begin position="2140"/>
        <end position="2161"/>
    </location>
</feature>
<dbReference type="Pfam" id="PF00665">
    <property type="entry name" value="rve"/>
    <property type="match status" value="1"/>
</dbReference>
<evidence type="ECO:0000256" key="2">
    <source>
        <dbReference type="ARBA" id="ARBA00022771"/>
    </source>
</evidence>
<feature type="compositionally biased region" description="Low complexity" evidence="7">
    <location>
        <begin position="491"/>
        <end position="525"/>
    </location>
</feature>
<evidence type="ECO:0000313" key="13">
    <source>
        <dbReference type="EMBL" id="KAE8702532.1"/>
    </source>
</evidence>
<dbReference type="Pfam" id="PF24924">
    <property type="entry name" value="DUF7745"/>
    <property type="match status" value="1"/>
</dbReference>
<keyword evidence="4" id="KW-0233">DNA recombination</keyword>
<dbReference type="InterPro" id="IPR005162">
    <property type="entry name" value="Retrotrans_gag_dom"/>
</dbReference>
<dbReference type="CDD" id="cd01647">
    <property type="entry name" value="RT_LTR"/>
    <property type="match status" value="1"/>
</dbReference>
<dbReference type="InterPro" id="IPR001293">
    <property type="entry name" value="Znf_TRAF"/>
</dbReference>
<feature type="domain" description="G-patch" evidence="9">
    <location>
        <begin position="2763"/>
        <end position="2798"/>
    </location>
</feature>
<feature type="zinc finger region" description="TRAF-type" evidence="5">
    <location>
        <begin position="707"/>
        <end position="740"/>
    </location>
</feature>
<accession>A0A6A3AI94</accession>
<comment type="caution">
    <text evidence="13">The sequence shown here is derived from an EMBL/GenBank/DDBJ whole genome shotgun (WGS) entry which is preliminary data.</text>
</comment>
<feature type="region of interest" description="Disordered" evidence="7">
    <location>
        <begin position="465"/>
        <end position="531"/>
    </location>
</feature>
<evidence type="ECO:0000259" key="10">
    <source>
        <dbReference type="PROSITE" id="PS50878"/>
    </source>
</evidence>
<dbReference type="Gene3D" id="3.30.40.10">
    <property type="entry name" value="Zinc/RING finger domain, C3HC4 (zinc finger)"/>
    <property type="match status" value="1"/>
</dbReference>
<dbReference type="CDD" id="cd09279">
    <property type="entry name" value="RNase_HI_like"/>
    <property type="match status" value="1"/>
</dbReference>
<dbReference type="PROSITE" id="PS50879">
    <property type="entry name" value="RNASE_H_1"/>
    <property type="match status" value="1"/>
</dbReference>
<dbReference type="Gene3D" id="3.30.70.270">
    <property type="match status" value="1"/>
</dbReference>
<evidence type="ECO:0000256" key="6">
    <source>
        <dbReference type="SAM" id="Coils"/>
    </source>
</evidence>
<evidence type="ECO:0000256" key="4">
    <source>
        <dbReference type="ARBA" id="ARBA00023172"/>
    </source>
</evidence>
<feature type="compositionally biased region" description="Basic and acidic residues" evidence="7">
    <location>
        <begin position="802"/>
        <end position="816"/>
    </location>
</feature>
<keyword evidence="6" id="KW-0175">Coiled coil</keyword>
<dbReference type="GO" id="GO:0003676">
    <property type="term" value="F:nucleic acid binding"/>
    <property type="evidence" value="ECO:0007669"/>
    <property type="project" value="InterPro"/>
</dbReference>
<dbReference type="Pfam" id="PF01585">
    <property type="entry name" value="G-patch"/>
    <property type="match status" value="1"/>
</dbReference>
<dbReference type="Proteomes" id="UP000436088">
    <property type="component" value="Unassembled WGS sequence"/>
</dbReference>
<dbReference type="SMART" id="SM00443">
    <property type="entry name" value="G_patch"/>
    <property type="match status" value="1"/>
</dbReference>
<dbReference type="PANTHER" id="PTHR32108">
    <property type="entry name" value="DNA-DIRECTED RNA POLYMERASE SUBUNIT ALPHA"/>
    <property type="match status" value="1"/>
</dbReference>
<feature type="coiled-coil region" evidence="6">
    <location>
        <begin position="1629"/>
        <end position="1670"/>
    </location>
</feature>
<feature type="coiled-coil region" evidence="6">
    <location>
        <begin position="1536"/>
        <end position="1602"/>
    </location>
</feature>
<dbReference type="Pfam" id="PF13456">
    <property type="entry name" value="RVT_3"/>
    <property type="match status" value="1"/>
</dbReference>
<dbReference type="Gene3D" id="2.40.70.10">
    <property type="entry name" value="Acid Proteases"/>
    <property type="match status" value="1"/>
</dbReference>
<organism evidence="13 14">
    <name type="scientific">Hibiscus syriacus</name>
    <name type="common">Rose of Sharon</name>
    <dbReference type="NCBI Taxonomy" id="106335"/>
    <lineage>
        <taxon>Eukaryota</taxon>
        <taxon>Viridiplantae</taxon>
        <taxon>Streptophyta</taxon>
        <taxon>Embryophyta</taxon>
        <taxon>Tracheophyta</taxon>
        <taxon>Spermatophyta</taxon>
        <taxon>Magnoliopsida</taxon>
        <taxon>eudicotyledons</taxon>
        <taxon>Gunneridae</taxon>
        <taxon>Pentapetalae</taxon>
        <taxon>rosids</taxon>
        <taxon>malvids</taxon>
        <taxon>Malvales</taxon>
        <taxon>Malvaceae</taxon>
        <taxon>Malvoideae</taxon>
        <taxon>Hibiscus</taxon>
    </lineage>
</organism>
<dbReference type="PROSITE" id="PS50145">
    <property type="entry name" value="ZF_TRAF"/>
    <property type="match status" value="1"/>
</dbReference>
<proteinExistence type="predicted"/>
<feature type="coiled-coil region" evidence="6">
    <location>
        <begin position="1749"/>
        <end position="1776"/>
    </location>
</feature>
<keyword evidence="14" id="KW-1185">Reference proteome</keyword>
<feature type="region of interest" description="Disordered" evidence="7">
    <location>
        <begin position="2098"/>
        <end position="2161"/>
    </location>
</feature>
<dbReference type="GO" id="GO:0006310">
    <property type="term" value="P:DNA recombination"/>
    <property type="evidence" value="ECO:0007669"/>
    <property type="project" value="UniProtKB-KW"/>
</dbReference>
<dbReference type="InterPro" id="IPR041588">
    <property type="entry name" value="Integrase_H2C2"/>
</dbReference>
<dbReference type="Gene3D" id="3.30.420.10">
    <property type="entry name" value="Ribonuclease H-like superfamily/Ribonuclease H"/>
    <property type="match status" value="2"/>
</dbReference>
<dbReference type="PANTHER" id="PTHR32108:SF5">
    <property type="entry name" value="DYNACTIN SUBUNIT 1-LIKE"/>
    <property type="match status" value="1"/>
</dbReference>
<dbReference type="GO" id="GO:0015074">
    <property type="term" value="P:DNA integration"/>
    <property type="evidence" value="ECO:0007669"/>
    <property type="project" value="InterPro"/>
</dbReference>
<dbReference type="CDD" id="cd00303">
    <property type="entry name" value="retropepsin_like"/>
    <property type="match status" value="1"/>
</dbReference>
<evidence type="ECO:0000256" key="5">
    <source>
        <dbReference type="PROSITE-ProRule" id="PRU00207"/>
    </source>
</evidence>
<evidence type="ECO:0000259" key="9">
    <source>
        <dbReference type="PROSITE" id="PS50174"/>
    </source>
</evidence>
<evidence type="ECO:0000259" key="12">
    <source>
        <dbReference type="PROSITE" id="PS50994"/>
    </source>
</evidence>
<evidence type="ECO:0000256" key="7">
    <source>
        <dbReference type="SAM" id="MobiDB-lite"/>
    </source>
</evidence>
<dbReference type="InterPro" id="IPR001584">
    <property type="entry name" value="Integrase_cat-core"/>
</dbReference>
<dbReference type="SUPFAM" id="SSF56672">
    <property type="entry name" value="DNA/RNA polymerases"/>
    <property type="match status" value="1"/>
</dbReference>
<dbReference type="SUPFAM" id="SSF49599">
    <property type="entry name" value="TRAF domain-like"/>
    <property type="match status" value="1"/>
</dbReference>
<dbReference type="InterPro" id="IPR043502">
    <property type="entry name" value="DNA/RNA_pol_sf"/>
</dbReference>
<dbReference type="PROSITE" id="PS50878">
    <property type="entry name" value="RT_POL"/>
    <property type="match status" value="1"/>
</dbReference>
<dbReference type="InterPro" id="IPR012337">
    <property type="entry name" value="RNaseH-like_sf"/>
</dbReference>
<evidence type="ECO:0000256" key="3">
    <source>
        <dbReference type="ARBA" id="ARBA00022833"/>
    </source>
</evidence>
<feature type="domain" description="RNase H type-1" evidence="11">
    <location>
        <begin position="3289"/>
        <end position="3418"/>
    </location>
</feature>
<dbReference type="Pfam" id="PF00078">
    <property type="entry name" value="RVT_1"/>
    <property type="match status" value="1"/>
</dbReference>
<feature type="coiled-coil region" evidence="6">
    <location>
        <begin position="1354"/>
        <end position="1416"/>
    </location>
</feature>
<evidence type="ECO:0000259" key="11">
    <source>
        <dbReference type="PROSITE" id="PS50879"/>
    </source>
</evidence>
<dbReference type="InterPro" id="IPR036397">
    <property type="entry name" value="RNaseH_sf"/>
</dbReference>
<feature type="coiled-coil region" evidence="6">
    <location>
        <begin position="1886"/>
        <end position="1913"/>
    </location>
</feature>
<feature type="region of interest" description="Disordered" evidence="7">
    <location>
        <begin position="802"/>
        <end position="834"/>
    </location>
</feature>
<dbReference type="InterPro" id="IPR000467">
    <property type="entry name" value="G_patch_dom"/>
</dbReference>
<dbReference type="InterPro" id="IPR021109">
    <property type="entry name" value="Peptidase_aspartic_dom_sf"/>
</dbReference>
<dbReference type="GO" id="GO:0008270">
    <property type="term" value="F:zinc ion binding"/>
    <property type="evidence" value="ECO:0007669"/>
    <property type="project" value="UniProtKB-KW"/>
</dbReference>
<dbReference type="Pfam" id="PF17921">
    <property type="entry name" value="Integrase_H2C2"/>
    <property type="match status" value="1"/>
</dbReference>
<evidence type="ECO:0000313" key="14">
    <source>
        <dbReference type="Proteomes" id="UP000436088"/>
    </source>
</evidence>
<reference evidence="13" key="1">
    <citation type="submission" date="2019-09" db="EMBL/GenBank/DDBJ databases">
        <title>Draft genome information of white flower Hibiscus syriacus.</title>
        <authorList>
            <person name="Kim Y.-M."/>
        </authorList>
    </citation>
    <scope>NUCLEOTIDE SEQUENCE [LARGE SCALE GENOMIC DNA]</scope>
    <source>
        <strain evidence="13">YM2019G1</strain>
    </source>
</reference>
<evidence type="ECO:0000256" key="1">
    <source>
        <dbReference type="ARBA" id="ARBA00022723"/>
    </source>
</evidence>
<dbReference type="Pfam" id="PF03732">
    <property type="entry name" value="Retrotrans_gag"/>
    <property type="match status" value="1"/>
</dbReference>
<protein>
    <submittedName>
        <fullName evidence="13">PCF11P-similar protein 4</fullName>
    </submittedName>
</protein>
<dbReference type="Gene3D" id="3.10.10.10">
    <property type="entry name" value="HIV Type 1 Reverse Transcriptase, subunit A, domain 1"/>
    <property type="match status" value="1"/>
</dbReference>
<feature type="compositionally biased region" description="Polar residues" evidence="7">
    <location>
        <begin position="817"/>
        <end position="829"/>
    </location>
</feature>
<dbReference type="Gene3D" id="1.10.340.70">
    <property type="match status" value="1"/>
</dbReference>
<feature type="coiled-coil region" evidence="6">
    <location>
        <begin position="1472"/>
        <end position="1499"/>
    </location>
</feature>
<sequence>MYATFIEVRASRGLSYSSHFGIVYQIDQVDSPTQLICNDFTSLMADPTPDAMPPSSIGRHSSATSYDLNPHGFTNNPYGNIYSTLRGKHLTVNVFDLHIEMTSRRQSIHIPHDTMASSSRGGHASENLFDLNIGLSEKPSSPPKEPLREPGAETGLFVEPALPQFNVHSDDDEDGIPINTTPVELPAHMYGADYNAMYEPEFPDLPDVGNYVLQSSVNDGDLHIGMEFALNEKAMMRKRKNNLWELTRYNGPHTCCARGINQDHPNLDSNIICQAIMPIVKQSSHIAVAVLISAIQSQYGYTVSYKKAWLAKQNVICKLHGEWDSSYNELPSWFHVVQRLNPGTIAEFETQYHYVNDRMVRDRCQFYRVFWTYPQCINAVKYCKPVVQIDDRGAGIKAAMESLGTMYRPPHVQHRYCARHIAANYYGKYMKNDERQLVVRMGYELLPQRFESMLQELFGKNKKGGIRLSRSHIPGDAPYTRGISVGKNQASPTPSTDPSTTTNPPSTTDPPTTTGPPASTNPPAGDVENEPDKIKDAKEAGPAFHCDICDAELLFKITQALLPGLATACVDNTTGGVFTSPGSVAADLRKELVEYLTQRTETYVVESVVLEGAPEVEAFDNPYDIIAFLIDEFSVSKRNLFSRVSALLLSERREDSIDDFAHQMEINGFWPVDKREAIVQTLLKNVDVKNEYHWCDARFSANKAEKHDSVCPFKIIPCEQKCPDFLMRRDMDRHCITVCPMKLVNLFSMYKEASEEVLKERVDKIEEKAGSRLANAKTVRSLTSKVKDIDAKLPPLVIVTEKKEEETSEVEAKPESTEVSGTNENSENAAETKEVKETLGFDTLGPRGAAPASTRLPTALAASAAATSQPKTPEDHIPAVHARLRGESPLVVRIKDIDPCVNCLIGKPSSMDKKCSSQVILNSEVRQWAKDLQRQEGDSLQDDYVSDLASYVPVSLKRNDMQDLRSIWESWDSNKKLQFYQTYGDIPYLLYVEVDDELLRALIQFWNPGYNCFTFNKEDLVPTIEEYTTLLHLEGALENRIYSKSIKTQPFRVKLAKIAGVREEWVASRTKQKGESEGIAWTNIRELIQSHPDAKVRFDLFALGIYGMVIFPKVLGYVEAAVVDLFEQLPKKINPVSAILAETFRSLNACRRLGGGRFSGCTQLLYVWIRSHFWRTEKVSYRRFNTDYSPLKEFLEQEWPKEIKKDMWINAFRNLQSNDVVWRAPWQIQREFFYRCGNYNWIMLLGLWGGIGYAPLLVIRQYEGRQFVPITAGLQSSEFAFHSKNYKRNIMEAVTAWKTTFCIRAKAAKEMLTPDYEDWRSVRKNENIPLPDQNEDISMEDRIKVVPSEIEILRAEFETERDSWSKELEQMRQDKAMLGVDIDFHSSQCAMLRKDKEKGEDEYRALQKNYQELYKSRKASGPNQSTVQMTRELNIEKRRVEDLKGKNSRLLKSLEKGKQKMEDFEVDRRERIIKHKAEHREIMNEMQRERDRAKDLEEMKNDIFVKFEGEKNSMFKGFESEMNQLIAELEVRGQKMEESNVEKEKWELERKNFNTRLEVEQEVASNWMQRCRNKDVQIQKLNQRTQEARTKLEEDLDQSRNKNSEFNSYILQLEESLFQEKVRLGPNDLKESNEENASLRRRIRDLEKILHNCQVRITELEQTLEGTTERWQKSTEFYVERSEERSNMVFEAMVQMSEVARYVGELAVEAKIIEHQVDPVSKCGKKVSWLMKEVIELNRKAMPYLQATRKIMEDKIQRIEEQHHKEQEEMRMKLEKIEASIANSQDSMMKKIEDMFKRQAITGKMPENPVSFDQESMYPLGFPPEPIYHSGTTPIQINARTSALQEVKPHEDQQVDPASSNKNPLISDVKIGDLNTEHLIPDLNELNEKQKVNEELTRQIKSLEERMKSVEITESFYGFDASELSLVPDLILPIKFKAPEFDKYDGTTCPSSHITMFCRRMAGYVKDEKLLIHCFQDSLTGPALKWYTQLTKANIRSWKDLAKAFLEQYRHVTDMVPDRWTLQNLEKKNNETFRQYAQRWRDTAAQVQPPLSEKEATVMFVHTLKAPYLNHLMGNATRNFADLVISGELIENVLKSGKIESNDGSSSKRPTYRKKENEVNNANSYSKDSSKSVTITQPRVKKEETNTNRAESRGSRKENERLSFTPLPVPYAEIYDSLLKADVIRPYPLVPMQPPFPPWYDTKAHCVYHEGITGHSIENCLAFKRVVQNLINTGKLEFNTPSASSHPLPNHGDKNVNAIQEENRKKAKIDISEIKSPFVWIFQQLSLAGIIPQQFRPKQNEGKNYCEYHQEKGHKIQLCPEFRNLVQKLMNNREIEFFEEEPGKKEDDVCSSEDSKPNQRINDPVIINVKSSTVILAPIRPKVVITTPLPFPYKDTRRVPWNYTTNVSMVGGSDSLDKTEEKMQSLSTTLMSEAVSEVGFFTRSGRCYSPETSNASEQVKAKGKAMAIPQKVFEDEFLPAFNEPVTEKQAQEFLKFLKHSEYSVVEQLHKQQARISILDLLMNSEAHRNALMKILNQTFIPEDISLNKLDRIVGHIAADNYITFTDDEIPEGGMGTVKALNITTHCHGHVLPGVLIDNGSALNLMPLVTLQRMPLDQSHMKSYQNVVRAFDGTQKEVLGKMEIPLLIGPVVYNIDFVVMDINPTYNCLLGRPWIHSAGAVPSSLHQKLKFVVDGQLICVSAEEEIIASVTSDVPYIDTNDEALECSFRALEFVNATFIAEGSKIPYPKLSDCTKMTVQQTLGIGAKIGRGLGKNLQGISVPISIKMKKDRFGLGFKPNLQQKNKEMKRRCEDRKAKLKGGEILWKHMSFSRLKTIFRSGGTINVEQQLVEAFKEEKLTKDQDIVEEAMNGLFINMIMNDNKTGKCHRVNSMFIPRFNPVINLEQPICLEEINGCEDELECDVPTELLRLVEKEDKQILPHKEEVETVNLGTDEKIKEVKIGTTLTVQIKQELINLLQEFKDIFAWSYQDMPGLSTDIVIHKLPINPEYKPIQQKLRRMRPEMLLQIKEEVMKQINAGFLQASKYPEWVANIVHVPKKNGKVRMCVDYRDLNKASPKDSFPLPHIDTLVDNTAGHAWFSFMDGFSGYNQIKMNPEDMEKTTFITMWGTFCYKVMPFGLKNAGATYQRAMVTLFHDMMHKEIEVYVDDMIAKSRTEEEHIQNLRKLFQRLRKYQLKLNPAKCTFGVTSGKLLGFVVSKKELRLIQIKMARWQMLLSEFDIVYVNQKAIKGSVIADFLASRVSNDYQPLNFNFPDEDLLCISMNEEVKTNDEFACWKLYFDGASNALGRGIGAVLISPKNIYYPFTSRLEFFCTNNMAEYEACVMGLKAAIERKIKFLKIYGDSSLVVYQLRGEWETKDPKLLEYRNFILELVKEFERVTFNYLPREENQIADALATLAAMFQANKKVDMMPIKMQVYEIPAHCYSVEEEVDGKPWYHDILQYIKNQSYPPNASEIDKRTLRRMAAGYFLDGEIMYRRSSDQMLLRCLNTNEARKVIEEVHSGICGTHANGLSMARKIMRYGYYWATMYTDCIDYARKCHKCQIYADKIHVPPSPLHVMTAPWPFSMWGIDVIGAITPKASNRHCFILVAIDYFTKWVEAASYTNIKRSTVCKFIKKEIVCRYGLPERIITDNALNLNNKMMTELCAQFKIKHANSVAYRPKMNGTVEAANKNIKRIITKTTETYKDWHEKLPFALYAYRTTVRTSTGATPFSLVYGMEAVLPIEVEIPSLRILREIKLDESEWIQARFDQLNLIEEKRLKAICHGQMYQKRMMKSHDKKVHPREFQEGDLVLKKILPIHKDFRGKWMPNWEGPYVVKKAFSGGALILAEMDGKILKNPINSDSVKKYYA</sequence>
<dbReference type="PROSITE" id="PS50174">
    <property type="entry name" value="G_PATCH"/>
    <property type="match status" value="1"/>
</dbReference>
<dbReference type="GO" id="GO:0004523">
    <property type="term" value="F:RNA-DNA hybrid ribonuclease activity"/>
    <property type="evidence" value="ECO:0007669"/>
    <property type="project" value="InterPro"/>
</dbReference>
<keyword evidence="3 5" id="KW-0862">Zinc</keyword>
<keyword evidence="1 5" id="KW-0479">Metal-binding</keyword>
<dbReference type="InterPro" id="IPR056647">
    <property type="entry name" value="DUF7745"/>
</dbReference>
<dbReference type="SUPFAM" id="SSF53098">
    <property type="entry name" value="Ribonuclease H-like"/>
    <property type="match status" value="1"/>
</dbReference>
<dbReference type="PROSITE" id="PS50994">
    <property type="entry name" value="INTEGRASE"/>
    <property type="match status" value="1"/>
</dbReference>
<evidence type="ECO:0000259" key="8">
    <source>
        <dbReference type="PROSITE" id="PS50145"/>
    </source>
</evidence>
<feature type="compositionally biased region" description="Polar residues" evidence="7">
    <location>
        <begin position="2119"/>
        <end position="2137"/>
    </location>
</feature>
<dbReference type="EMBL" id="VEPZ02001007">
    <property type="protein sequence ID" value="KAE8702532.1"/>
    <property type="molecule type" value="Genomic_DNA"/>
</dbReference>
<dbReference type="InterPro" id="IPR043128">
    <property type="entry name" value="Rev_trsase/Diguanyl_cyclase"/>
</dbReference>
<dbReference type="InterPro" id="IPR000477">
    <property type="entry name" value="RT_dom"/>
</dbReference>
<gene>
    <name evidence="13" type="ORF">F3Y22_tig00110482pilonHSYRG00265</name>
</gene>
<name>A0A6A3AI94_HIBSY</name>
<dbReference type="InterPro" id="IPR013083">
    <property type="entry name" value="Znf_RING/FYVE/PHD"/>
</dbReference>
<feature type="domain" description="Integrase catalytic" evidence="12">
    <location>
        <begin position="3575"/>
        <end position="3736"/>
    </location>
</feature>
<feature type="domain" description="Reverse transcriptase" evidence="10">
    <location>
        <begin position="3035"/>
        <end position="3214"/>
    </location>
</feature>
<feature type="domain" description="TRAF-type" evidence="8">
    <location>
        <begin position="707"/>
        <end position="740"/>
    </location>
</feature>
<keyword evidence="2 5" id="KW-0863">Zinc-finger</keyword>